<name>A0AAD9JYX2_RIDPI</name>
<evidence type="ECO:0000313" key="3">
    <source>
        <dbReference type="Proteomes" id="UP001209878"/>
    </source>
</evidence>
<keyword evidence="3" id="KW-1185">Reference proteome</keyword>
<reference evidence="2" key="1">
    <citation type="journal article" date="2023" name="Mol. Biol. Evol.">
        <title>Third-Generation Sequencing Reveals the Adaptive Role of the Epigenome in Three Deep-Sea Polychaetes.</title>
        <authorList>
            <person name="Perez M."/>
            <person name="Aroh O."/>
            <person name="Sun Y."/>
            <person name="Lan Y."/>
            <person name="Juniper S.K."/>
            <person name="Young C.R."/>
            <person name="Angers B."/>
            <person name="Qian P.Y."/>
        </authorList>
    </citation>
    <scope>NUCLEOTIDE SEQUENCE</scope>
    <source>
        <strain evidence="2">R07B-5</strain>
    </source>
</reference>
<evidence type="ECO:0000313" key="2">
    <source>
        <dbReference type="EMBL" id="KAK2161481.1"/>
    </source>
</evidence>
<accession>A0AAD9JYX2</accession>
<gene>
    <name evidence="2" type="ORF">NP493_1579g00059</name>
</gene>
<protein>
    <submittedName>
        <fullName evidence="2">Uncharacterized protein</fullName>
    </submittedName>
</protein>
<feature type="compositionally biased region" description="Basic and acidic residues" evidence="1">
    <location>
        <begin position="31"/>
        <end position="41"/>
    </location>
</feature>
<dbReference type="AlphaFoldDB" id="A0AAD9JYX2"/>
<feature type="region of interest" description="Disordered" evidence="1">
    <location>
        <begin position="21"/>
        <end position="42"/>
    </location>
</feature>
<organism evidence="2 3">
    <name type="scientific">Ridgeia piscesae</name>
    <name type="common">Tubeworm</name>
    <dbReference type="NCBI Taxonomy" id="27915"/>
    <lineage>
        <taxon>Eukaryota</taxon>
        <taxon>Metazoa</taxon>
        <taxon>Spiralia</taxon>
        <taxon>Lophotrochozoa</taxon>
        <taxon>Annelida</taxon>
        <taxon>Polychaeta</taxon>
        <taxon>Sedentaria</taxon>
        <taxon>Canalipalpata</taxon>
        <taxon>Sabellida</taxon>
        <taxon>Siboglinidae</taxon>
        <taxon>Ridgeia</taxon>
    </lineage>
</organism>
<evidence type="ECO:0000256" key="1">
    <source>
        <dbReference type="SAM" id="MobiDB-lite"/>
    </source>
</evidence>
<dbReference type="EMBL" id="JAODUO010001578">
    <property type="protein sequence ID" value="KAK2161481.1"/>
    <property type="molecule type" value="Genomic_DNA"/>
</dbReference>
<sequence length="71" mass="7935">MRARITRVRVRNIDNPSVKVVHRPSSFSGRLTDHDPSKDRGPLYSASQTCAEYHHVMSSGEVIELTCTSPP</sequence>
<comment type="caution">
    <text evidence="2">The sequence shown here is derived from an EMBL/GenBank/DDBJ whole genome shotgun (WGS) entry which is preliminary data.</text>
</comment>
<proteinExistence type="predicted"/>
<dbReference type="Proteomes" id="UP001209878">
    <property type="component" value="Unassembled WGS sequence"/>
</dbReference>